<protein>
    <recommendedName>
        <fullName evidence="3">P-loop containing nucleoside triphosphate hydrolase protein</fullName>
    </recommendedName>
</protein>
<accession>A0A9W9L6F7</accession>
<dbReference type="AlphaFoldDB" id="A0A9W9L6F7"/>
<proteinExistence type="predicted"/>
<reference evidence="1" key="2">
    <citation type="journal article" date="2023" name="IMA Fungus">
        <title>Comparative genomic study of the Penicillium genus elucidates a diverse pangenome and 15 lateral gene transfer events.</title>
        <authorList>
            <person name="Petersen C."/>
            <person name="Sorensen T."/>
            <person name="Nielsen M.R."/>
            <person name="Sondergaard T.E."/>
            <person name="Sorensen J.L."/>
            <person name="Fitzpatrick D.A."/>
            <person name="Frisvad J.C."/>
            <person name="Nielsen K.L."/>
        </authorList>
    </citation>
    <scope>NUCLEOTIDE SEQUENCE</scope>
    <source>
        <strain evidence="1">IBT 21472</strain>
    </source>
</reference>
<dbReference type="InterPro" id="IPR027417">
    <property type="entry name" value="P-loop_NTPase"/>
</dbReference>
<evidence type="ECO:0008006" key="3">
    <source>
        <dbReference type="Google" id="ProtNLM"/>
    </source>
</evidence>
<dbReference type="Gene3D" id="3.40.50.300">
    <property type="entry name" value="P-loop containing nucleotide triphosphate hydrolases"/>
    <property type="match status" value="1"/>
</dbReference>
<dbReference type="PANTHER" id="PTHR36978:SF4">
    <property type="entry name" value="P-LOOP CONTAINING NUCLEOSIDE TRIPHOSPHATE HYDROLASE PROTEIN"/>
    <property type="match status" value="1"/>
</dbReference>
<dbReference type="PANTHER" id="PTHR36978">
    <property type="entry name" value="P-LOOP CONTAINING NUCLEOTIDE TRIPHOSPHATE HYDROLASE"/>
    <property type="match status" value="1"/>
</dbReference>
<dbReference type="EMBL" id="JAPZBO010000005">
    <property type="protein sequence ID" value="KAJ5315936.1"/>
    <property type="molecule type" value="Genomic_DNA"/>
</dbReference>
<organism evidence="1 2">
    <name type="scientific">Penicillium atrosanguineum</name>
    <dbReference type="NCBI Taxonomy" id="1132637"/>
    <lineage>
        <taxon>Eukaryota</taxon>
        <taxon>Fungi</taxon>
        <taxon>Dikarya</taxon>
        <taxon>Ascomycota</taxon>
        <taxon>Pezizomycotina</taxon>
        <taxon>Eurotiomycetes</taxon>
        <taxon>Eurotiomycetidae</taxon>
        <taxon>Eurotiales</taxon>
        <taxon>Aspergillaceae</taxon>
        <taxon>Penicillium</taxon>
    </lineage>
</organism>
<dbReference type="SUPFAM" id="SSF52540">
    <property type="entry name" value="P-loop containing nucleoside triphosphate hydrolases"/>
    <property type="match status" value="1"/>
</dbReference>
<dbReference type="OrthoDB" id="408152at2759"/>
<evidence type="ECO:0000313" key="1">
    <source>
        <dbReference type="EMBL" id="KAJ5315936.1"/>
    </source>
</evidence>
<gene>
    <name evidence="1" type="ORF">N7476_006243</name>
</gene>
<comment type="caution">
    <text evidence="1">The sequence shown here is derived from an EMBL/GenBank/DDBJ whole genome shotgun (WGS) entry which is preliminary data.</text>
</comment>
<evidence type="ECO:0000313" key="2">
    <source>
        <dbReference type="Proteomes" id="UP001147746"/>
    </source>
</evidence>
<dbReference type="Pfam" id="PF17784">
    <property type="entry name" value="Sulfotransfer_4"/>
    <property type="match status" value="1"/>
</dbReference>
<keyword evidence="2" id="KW-1185">Reference proteome</keyword>
<dbReference type="InterPro" id="IPR040632">
    <property type="entry name" value="Sulfotransfer_4"/>
</dbReference>
<reference evidence="1" key="1">
    <citation type="submission" date="2022-12" db="EMBL/GenBank/DDBJ databases">
        <authorList>
            <person name="Petersen C."/>
        </authorList>
    </citation>
    <scope>NUCLEOTIDE SEQUENCE</scope>
    <source>
        <strain evidence="1">IBT 21472</strain>
    </source>
</reference>
<sequence>MSRGIDQMPVLGEVKKMKVIVASPSRSGTLGLYKAMQILGYKPYHMYECCAIGGVPHMRTFKEGIIAETNRLSGGKRYSKADFDNWLGEYDCLIEIPAYAGMDMIRAYVQDPNVKFILTERSPERWAISVNNTAAEVVALADRFPVSILKYFDSFLYQFFALNQVIYRAIAGGTMPGDPDNERMLQRWYIEYMKEVKDIIPADRMCLIQLKDGLDWEKICPFLGVPIPKDEYPDRNEPEKFQAMVQSFVQPKLTAAMIRFSLVAVPTFGTAVWATWKYGPSIVSGIRFGSWF</sequence>
<name>A0A9W9L6F7_9EURO</name>
<dbReference type="Proteomes" id="UP001147746">
    <property type="component" value="Unassembled WGS sequence"/>
</dbReference>